<evidence type="ECO:0000256" key="5">
    <source>
        <dbReference type="ARBA" id="ARBA00022853"/>
    </source>
</evidence>
<proteinExistence type="predicted"/>
<keyword evidence="7 11" id="KW-0103">Bromodomain</keyword>
<evidence type="ECO:0000256" key="2">
    <source>
        <dbReference type="ARBA" id="ARBA00004123"/>
    </source>
</evidence>
<dbReference type="GO" id="GO:0004402">
    <property type="term" value="F:histone acetyltransferase activity"/>
    <property type="evidence" value="ECO:0007669"/>
    <property type="project" value="InterPro"/>
</dbReference>
<feature type="compositionally biased region" description="Low complexity" evidence="12">
    <location>
        <begin position="654"/>
        <end position="668"/>
    </location>
</feature>
<dbReference type="Proteomes" id="UP000078348">
    <property type="component" value="Unassembled WGS sequence"/>
</dbReference>
<dbReference type="GO" id="GO:0005634">
    <property type="term" value="C:nucleus"/>
    <property type="evidence" value="ECO:0007669"/>
    <property type="project" value="UniProtKB-SubCell"/>
</dbReference>
<evidence type="ECO:0000256" key="1">
    <source>
        <dbReference type="ARBA" id="ARBA00002581"/>
    </source>
</evidence>
<evidence type="ECO:0000256" key="3">
    <source>
        <dbReference type="ARBA" id="ARBA00013184"/>
    </source>
</evidence>
<dbReference type="InterPro" id="IPR018359">
    <property type="entry name" value="Bromodomain_CS"/>
</dbReference>
<dbReference type="InterPro" id="IPR011011">
    <property type="entry name" value="Znf_FYVE_PHD"/>
</dbReference>
<organism evidence="15 16">
    <name type="scientific">Blastocystis sp. subtype 1 (strain ATCC 50177 / NandII)</name>
    <dbReference type="NCBI Taxonomy" id="478820"/>
    <lineage>
        <taxon>Eukaryota</taxon>
        <taxon>Sar</taxon>
        <taxon>Stramenopiles</taxon>
        <taxon>Bigyra</taxon>
        <taxon>Opalozoa</taxon>
        <taxon>Opalinata</taxon>
        <taxon>Blastocystidae</taxon>
        <taxon>Blastocystis</taxon>
    </lineage>
</organism>
<dbReference type="GO" id="GO:0005667">
    <property type="term" value="C:transcription regulator complex"/>
    <property type="evidence" value="ECO:0007669"/>
    <property type="project" value="TreeGrafter"/>
</dbReference>
<evidence type="ECO:0000256" key="12">
    <source>
        <dbReference type="SAM" id="MobiDB-lite"/>
    </source>
</evidence>
<gene>
    <name evidence="15" type="ORF">AV274_6149</name>
</gene>
<feature type="compositionally biased region" description="Low complexity" evidence="12">
    <location>
        <begin position="624"/>
        <end position="638"/>
    </location>
</feature>
<comment type="caution">
    <text evidence="15">The sequence shown here is derived from an EMBL/GenBank/DDBJ whole genome shotgun (WGS) entry which is preliminary data.</text>
</comment>
<dbReference type="GO" id="GO:0031490">
    <property type="term" value="F:chromatin DNA binding"/>
    <property type="evidence" value="ECO:0007669"/>
    <property type="project" value="TreeGrafter"/>
</dbReference>
<dbReference type="InterPro" id="IPR001487">
    <property type="entry name" value="Bromodomain"/>
</dbReference>
<feature type="compositionally biased region" description="Acidic residues" evidence="12">
    <location>
        <begin position="639"/>
        <end position="653"/>
    </location>
</feature>
<dbReference type="SMART" id="SM00297">
    <property type="entry name" value="BROMO"/>
    <property type="match status" value="1"/>
</dbReference>
<evidence type="ECO:0000259" key="14">
    <source>
        <dbReference type="PROSITE" id="PS51727"/>
    </source>
</evidence>
<dbReference type="STRING" id="478820.A0A196S727"/>
<dbReference type="PROSITE" id="PS00633">
    <property type="entry name" value="BROMODOMAIN_1"/>
    <property type="match status" value="1"/>
</dbReference>
<feature type="compositionally biased region" description="Polar residues" evidence="12">
    <location>
        <begin position="15"/>
        <end position="28"/>
    </location>
</feature>
<dbReference type="Pfam" id="PF00439">
    <property type="entry name" value="Bromodomain"/>
    <property type="match status" value="1"/>
</dbReference>
<protein>
    <recommendedName>
        <fullName evidence="3">histone acetyltransferase</fullName>
        <ecNumber evidence="3">2.3.1.48</ecNumber>
    </recommendedName>
</protein>
<dbReference type="InterPro" id="IPR031162">
    <property type="entry name" value="CBP_P300_HAT"/>
</dbReference>
<dbReference type="SUPFAM" id="SSF47370">
    <property type="entry name" value="Bromodomain"/>
    <property type="match status" value="1"/>
</dbReference>
<dbReference type="GO" id="GO:0045944">
    <property type="term" value="P:positive regulation of transcription by RNA polymerase II"/>
    <property type="evidence" value="ECO:0007669"/>
    <property type="project" value="TreeGrafter"/>
</dbReference>
<dbReference type="InterPro" id="IPR013178">
    <property type="entry name" value="Histone_AcTrfase_Rtt109/CBP"/>
</dbReference>
<dbReference type="InterPro" id="IPR013083">
    <property type="entry name" value="Znf_RING/FYVE/PHD"/>
</dbReference>
<evidence type="ECO:0000313" key="15">
    <source>
        <dbReference type="EMBL" id="OAO12166.1"/>
    </source>
</evidence>
<feature type="domain" description="CBP/p300-type HAT" evidence="14">
    <location>
        <begin position="325"/>
        <end position="896"/>
    </location>
</feature>
<dbReference type="SMART" id="SM01250">
    <property type="entry name" value="KAT11"/>
    <property type="match status" value="1"/>
</dbReference>
<dbReference type="PROSITE" id="PS50014">
    <property type="entry name" value="BROMODOMAIN_2"/>
    <property type="match status" value="1"/>
</dbReference>
<dbReference type="GO" id="GO:0000123">
    <property type="term" value="C:histone acetyltransferase complex"/>
    <property type="evidence" value="ECO:0007669"/>
    <property type="project" value="TreeGrafter"/>
</dbReference>
<evidence type="ECO:0000256" key="4">
    <source>
        <dbReference type="ARBA" id="ARBA00022679"/>
    </source>
</evidence>
<keyword evidence="4 15" id="KW-0808">Transferase</keyword>
<comment type="catalytic activity">
    <reaction evidence="10">
        <text>L-lysyl-[protein] + acetyl-CoA = N(6)-acetyl-L-lysyl-[protein] + CoA + H(+)</text>
        <dbReference type="Rhea" id="RHEA:45948"/>
        <dbReference type="Rhea" id="RHEA-COMP:9752"/>
        <dbReference type="Rhea" id="RHEA-COMP:10731"/>
        <dbReference type="ChEBI" id="CHEBI:15378"/>
        <dbReference type="ChEBI" id="CHEBI:29969"/>
        <dbReference type="ChEBI" id="CHEBI:57287"/>
        <dbReference type="ChEBI" id="CHEBI:57288"/>
        <dbReference type="ChEBI" id="CHEBI:61930"/>
        <dbReference type="EC" id="2.3.1.48"/>
    </reaction>
</comment>
<keyword evidence="9" id="KW-0539">Nucleus</keyword>
<accession>A0A196S727</accession>
<feature type="domain" description="Bromo" evidence="13">
    <location>
        <begin position="94"/>
        <end position="166"/>
    </location>
</feature>
<keyword evidence="8" id="KW-0804">Transcription</keyword>
<evidence type="ECO:0000256" key="11">
    <source>
        <dbReference type="PROSITE-ProRule" id="PRU00035"/>
    </source>
</evidence>
<sequence length="1401" mass="159240">MRIEQQAVNRKRARVQQTTRKSAANAQKTVHRVSVPPAKGDFVHMRVEYYLGRCSEYNPLLSTMTKEQLGAYINFLKARYVSTFYGPLLQMLMQHKDNHGIFNVPVDPEKQNLPTYYSIVQQPLDLGTIRDRLACGEYTSSRDLVADIRLVFQNAKKFNPPTHFIAVCATSLLKLMDAELEKIRARVEQNRATQSAHCCSSCHGYPCRLCGEKCLKYSPPVYVCDGECHERILRNATYYIIRGKKGRYCQKCYAKKVAGMDKAERKNLFVRKKNDEVFPESWIQCSRCREWMHCVCGLVHPRQASSTYVCPICLMEDAHRVPKPLRGAQAIARCPLSDYLTERVAACVDAEVQKWPARMRPSREALAQLKASLVIRVVSNISTSVAVKPALAPMYTSTVPVNTANATNTTNNMGGTTNTTNNMGGTTNTTNNMGGTTNTTGTPSLTIPYQSKCIAFFQHRNGVDILLFVLYVHEFDERAPAANQRCVYISYLDSVHFLSPRSLRTPVYHAILSAYLQYAKDRGFCRAHIWACPPSRGDDYIFSHHPRDQRTPNADHLINWYRSLLATAAAQGTVSHITCQLDELLHMNALHTNNPDVIQRQIQCLSIHGPKETDLPESVLERVQSTASAPPQSPQSSDYESEMSNDNDNESESSSELSSLSTATSATLPGDVSPRPAASTAQMAQMAPVAPAGGFSELERVLLLTLPYFEGDYLPYIGEDLLKEIFQDAQKPKTPRSGLSHAASLSAKNKAELKDRILQDNIQQLPSEFLRRYAKSMLENPCRFMTVYLRPYCSYCARVIVGGGVRCDDCFEHNTPFFLCARCAQRNLYHPHLLSPIQAPRLPPVVERDPRISFPFLDKRHEFLRLCQGNFLQFDTLRQSILSTSMVMEFIFHKVPDPFLDLCDSCERVLYDEYFVCRHNDDYRLCKECLNKDGGIHARTHAEKKDCNIIHLLPEKDRDSHYSSSSWEEDFPLFAFLMGEDVELPKFYQDKRIPSRPVLLAKYSRDGRFLAVVHTDYSLSIWDSQDILVNTFDQLFFQPKSNGRTSVHHSVFLEWSASNTHLYLIVDCNGFFIDVYGTKKSHRNFTFDQALNSLMPHPTEDRTCVVTCLDKLILLKLDPDSHEVLISYRELVKTDATKKGTIPSFAQFAGVDGLILLWIPGHIYLIQPNKQILSSVAVKPSPPLRQRIVVDYAEHKCMVACRNELLTLSLPSLEVQSSYRDSVNDPSWKAIDYLPRDRLLLAVPEAYVLEGPVFYLLPLEGELEVAIYREPKEHLVCGAFHPSGRSILLWSEQGELVLFRKEQRAWHGPMYPYHFTYLKKNEQGPEEVKPAFREEYFPPSDQGIDKMECAERHPVDILADPPEVPLPYHLELVPGEEELLLLRSDNMLPPPLDDIYNMNPY</sequence>
<keyword evidence="16" id="KW-1185">Reference proteome</keyword>
<name>A0A196S727_BLAHN</name>
<feature type="region of interest" description="Disordered" evidence="12">
    <location>
        <begin position="406"/>
        <end position="436"/>
    </location>
</feature>
<dbReference type="PROSITE" id="PS51727">
    <property type="entry name" value="CBP_P300_HAT"/>
    <property type="match status" value="1"/>
</dbReference>
<comment type="subcellular location">
    <subcellularLocation>
        <location evidence="2">Nucleus</location>
    </subcellularLocation>
</comment>
<dbReference type="SUPFAM" id="SSF101908">
    <property type="entry name" value="Putative isomerase YbhE"/>
    <property type="match status" value="1"/>
</dbReference>
<evidence type="ECO:0000259" key="13">
    <source>
        <dbReference type="PROSITE" id="PS50014"/>
    </source>
</evidence>
<evidence type="ECO:0000256" key="10">
    <source>
        <dbReference type="ARBA" id="ARBA00048017"/>
    </source>
</evidence>
<evidence type="ECO:0000313" key="16">
    <source>
        <dbReference type="Proteomes" id="UP000078348"/>
    </source>
</evidence>
<dbReference type="SUPFAM" id="SSF57903">
    <property type="entry name" value="FYVE/PHD zinc finger"/>
    <property type="match status" value="1"/>
</dbReference>
<keyword evidence="6" id="KW-0805">Transcription regulation</keyword>
<dbReference type="Gene3D" id="3.30.40.10">
    <property type="entry name" value="Zinc/RING finger domain, C3HC4 (zinc finger)"/>
    <property type="match status" value="1"/>
</dbReference>
<dbReference type="EMBL" id="LXWW01000560">
    <property type="protein sequence ID" value="OAO12166.1"/>
    <property type="molecule type" value="Genomic_DNA"/>
</dbReference>
<comment type="function">
    <text evidence="1">Acetyltransferase enzyme. Acetylates histones, giving a specific tag for transcriptional activation.</text>
</comment>
<evidence type="ECO:0000256" key="7">
    <source>
        <dbReference type="ARBA" id="ARBA00023117"/>
    </source>
</evidence>
<evidence type="ECO:0000256" key="6">
    <source>
        <dbReference type="ARBA" id="ARBA00023015"/>
    </source>
</evidence>
<dbReference type="InterPro" id="IPR036427">
    <property type="entry name" value="Bromodomain-like_sf"/>
</dbReference>
<dbReference type="EC" id="2.3.1.48" evidence="3"/>
<dbReference type="OrthoDB" id="899at2759"/>
<dbReference type="GO" id="GO:0003713">
    <property type="term" value="F:transcription coactivator activity"/>
    <property type="evidence" value="ECO:0007669"/>
    <property type="project" value="TreeGrafter"/>
</dbReference>
<dbReference type="Gene3D" id="1.20.920.10">
    <property type="entry name" value="Bromodomain-like"/>
    <property type="match status" value="1"/>
</dbReference>
<reference evidence="15 16" key="1">
    <citation type="submission" date="2016-05" db="EMBL/GenBank/DDBJ databases">
        <title>Nuclear genome of Blastocystis sp. subtype 1 NandII.</title>
        <authorList>
            <person name="Gentekaki E."/>
            <person name="Curtis B."/>
            <person name="Stairs C."/>
            <person name="Eme L."/>
            <person name="Herman E."/>
            <person name="Klimes V."/>
            <person name="Arias M.C."/>
            <person name="Elias M."/>
            <person name="Hilliou F."/>
            <person name="Klute M."/>
            <person name="Malik S.-B."/>
            <person name="Pightling A."/>
            <person name="Rachubinski R."/>
            <person name="Salas D."/>
            <person name="Schlacht A."/>
            <person name="Suga H."/>
            <person name="Archibald J."/>
            <person name="Ball S.G."/>
            <person name="Clark G."/>
            <person name="Dacks J."/>
            <person name="Van Der Giezen M."/>
            <person name="Tsaousis A."/>
            <person name="Roger A."/>
        </authorList>
    </citation>
    <scope>NUCLEOTIDE SEQUENCE [LARGE SCALE GENOMIC DNA]</scope>
    <source>
        <strain evidence="16">ATCC 50177 / NandII</strain>
    </source>
</reference>
<dbReference type="PRINTS" id="PR00503">
    <property type="entry name" value="BROMODOMAIN"/>
</dbReference>
<feature type="region of interest" description="Disordered" evidence="12">
    <location>
        <begin position="1"/>
        <end position="30"/>
    </location>
</feature>
<evidence type="ECO:0000256" key="9">
    <source>
        <dbReference type="ARBA" id="ARBA00023242"/>
    </source>
</evidence>
<dbReference type="PANTHER" id="PTHR13808">
    <property type="entry name" value="CBP/P300-RELATED"/>
    <property type="match status" value="1"/>
</dbReference>
<dbReference type="Pfam" id="PF08214">
    <property type="entry name" value="HAT_KAT11"/>
    <property type="match status" value="1"/>
</dbReference>
<evidence type="ECO:0000256" key="8">
    <source>
        <dbReference type="ARBA" id="ARBA00023163"/>
    </source>
</evidence>
<feature type="region of interest" description="Disordered" evidence="12">
    <location>
        <begin position="617"/>
        <end position="680"/>
    </location>
</feature>
<keyword evidence="5" id="KW-0156">Chromatin regulator</keyword>
<dbReference type="PANTHER" id="PTHR13808:SF1">
    <property type="entry name" value="HISTONE ACETYLTRANSFERASE"/>
    <property type="match status" value="1"/>
</dbReference>